<dbReference type="GO" id="GO:0003964">
    <property type="term" value="F:RNA-directed DNA polymerase activity"/>
    <property type="evidence" value="ECO:0007669"/>
    <property type="project" value="UniProtKB-KW"/>
</dbReference>
<dbReference type="CDD" id="cd01647">
    <property type="entry name" value="RT_LTR"/>
    <property type="match status" value="1"/>
</dbReference>
<dbReference type="PANTHER" id="PTHR24559:SF427">
    <property type="entry name" value="RNA-DIRECTED DNA POLYMERASE"/>
    <property type="match status" value="1"/>
</dbReference>
<feature type="region of interest" description="Disordered" evidence="2">
    <location>
        <begin position="309"/>
        <end position="364"/>
    </location>
</feature>
<protein>
    <submittedName>
        <fullName evidence="4">Putative reverse transcriptase domain-containing protein</fullName>
    </submittedName>
</protein>
<dbReference type="PROSITE" id="PS50158">
    <property type="entry name" value="ZF_CCHC"/>
    <property type="match status" value="1"/>
</dbReference>
<dbReference type="AlphaFoldDB" id="A0A699HAA4"/>
<dbReference type="InterPro" id="IPR036875">
    <property type="entry name" value="Znf_CCHC_sf"/>
</dbReference>
<keyword evidence="1" id="KW-0479">Metal-binding</keyword>
<sequence length="748" mass="83836">MRPTMGVLQIGIKSLDIVLSDSEDSTVTYTEVSSPFEDLSDIGSSGVNGLPMMPQDPYAYVEAALQAPPSPDYVPGPEHPHSPAYVSEFVPEPVYTEFMPREDDVLLAEEQPPPTAVSPTADLSRYILESDLEEDPEEDDKDLEEDAVDYPTNREDNDEEEESFRDDTGDEEEDEDEEEEEEEHPNLAESVTLPASPLISLSAVMIRLRAELPSTFHLLPSSTPPSGTPPLLPIPLPTSLPPLILPSTSHRVDVHKVTLPPQKGLCIALGPRFKVGESSSPSTATTTGGFRADYGFVGTLDDEIRQDPERETQVTELQSQQGPTRGPTHPEVPKEANSTHDANRSRNGKDSHDSGTGVTRHAPPASECTYQDFMKCKPLYFKGTKGVVELTQWVGHLARDCRSTTNANTTNHQTGTEEGQKPTCFKCGTEGNFKRECPKLKNNNLGNQVRNGNAPVKVYAVSHAGTNPDSHVVMGTFLLNNRYASILFDTDVDRSFVSTAFSFQIDITTTTLYYYYDFELADERIIRIDDLFDQLQGSSVYSKINLRSGYNQLRVREEDIPKIAFRTRYGHYKFQVMPFGLTNAPAVFMDLMNRMCKPYLDKFVIVFIDDILIYSKNKEEHEQHLKFILELLTTNELYAKFSEYEFWIPKVQFLGHVIDSQGIYVDPANIESIKDWTSPKTPMDIRQFFGLVGYYRRFIEGLSKIAKSITKLTQKGVKFDWGEKAEAAFQLIKQKLCSASILILPEGS</sequence>
<dbReference type="InterPro" id="IPR053134">
    <property type="entry name" value="RNA-dir_DNA_polymerase"/>
</dbReference>
<proteinExistence type="predicted"/>
<dbReference type="InterPro" id="IPR043128">
    <property type="entry name" value="Rev_trsase/Diguanyl_cyclase"/>
</dbReference>
<organism evidence="4">
    <name type="scientific">Tanacetum cinerariifolium</name>
    <name type="common">Dalmatian daisy</name>
    <name type="synonym">Chrysanthemum cinerariifolium</name>
    <dbReference type="NCBI Taxonomy" id="118510"/>
    <lineage>
        <taxon>Eukaryota</taxon>
        <taxon>Viridiplantae</taxon>
        <taxon>Streptophyta</taxon>
        <taxon>Embryophyta</taxon>
        <taxon>Tracheophyta</taxon>
        <taxon>Spermatophyta</taxon>
        <taxon>Magnoliopsida</taxon>
        <taxon>eudicotyledons</taxon>
        <taxon>Gunneridae</taxon>
        <taxon>Pentapetalae</taxon>
        <taxon>asterids</taxon>
        <taxon>campanulids</taxon>
        <taxon>Asterales</taxon>
        <taxon>Asteraceae</taxon>
        <taxon>Asteroideae</taxon>
        <taxon>Anthemideae</taxon>
        <taxon>Anthemidinae</taxon>
        <taxon>Tanacetum</taxon>
    </lineage>
</organism>
<dbReference type="Gene3D" id="4.10.60.10">
    <property type="entry name" value="Zinc finger, CCHC-type"/>
    <property type="match status" value="1"/>
</dbReference>
<reference evidence="4" key="1">
    <citation type="journal article" date="2019" name="Sci. Rep.">
        <title>Draft genome of Tanacetum cinerariifolium, the natural source of mosquito coil.</title>
        <authorList>
            <person name="Yamashiro T."/>
            <person name="Shiraishi A."/>
            <person name="Satake H."/>
            <person name="Nakayama K."/>
        </authorList>
    </citation>
    <scope>NUCLEOTIDE SEQUENCE</scope>
</reference>
<dbReference type="Gene3D" id="3.30.70.270">
    <property type="match status" value="2"/>
</dbReference>
<evidence type="ECO:0000256" key="2">
    <source>
        <dbReference type="SAM" id="MobiDB-lite"/>
    </source>
</evidence>
<keyword evidence="4" id="KW-0695">RNA-directed DNA polymerase</keyword>
<feature type="compositionally biased region" description="Basic and acidic residues" evidence="2">
    <location>
        <begin position="331"/>
        <end position="353"/>
    </location>
</feature>
<name>A0A699HAA4_TANCI</name>
<dbReference type="SUPFAM" id="SSF56672">
    <property type="entry name" value="DNA/RNA polymerases"/>
    <property type="match status" value="1"/>
</dbReference>
<dbReference type="PANTHER" id="PTHR24559">
    <property type="entry name" value="TRANSPOSON TY3-I GAG-POL POLYPROTEIN"/>
    <property type="match status" value="1"/>
</dbReference>
<feature type="region of interest" description="Disordered" evidence="2">
    <location>
        <begin position="132"/>
        <end position="193"/>
    </location>
</feature>
<keyword evidence="1" id="KW-0862">Zinc</keyword>
<evidence type="ECO:0000259" key="3">
    <source>
        <dbReference type="PROSITE" id="PS50158"/>
    </source>
</evidence>
<accession>A0A699HAA4</accession>
<evidence type="ECO:0000313" key="4">
    <source>
        <dbReference type="EMBL" id="GEX26856.1"/>
    </source>
</evidence>
<dbReference type="InterPro" id="IPR043502">
    <property type="entry name" value="DNA/RNA_pol_sf"/>
</dbReference>
<keyword evidence="4" id="KW-0808">Transferase</keyword>
<dbReference type="Pfam" id="PF08284">
    <property type="entry name" value="RVP_2"/>
    <property type="match status" value="1"/>
</dbReference>
<feature type="compositionally biased region" description="Acidic residues" evidence="2">
    <location>
        <begin position="132"/>
        <end position="148"/>
    </location>
</feature>
<dbReference type="EMBL" id="BKCJ010098579">
    <property type="protein sequence ID" value="GEX26856.1"/>
    <property type="molecule type" value="Genomic_DNA"/>
</dbReference>
<dbReference type="SUPFAM" id="SSF57756">
    <property type="entry name" value="Retrovirus zinc finger-like domains"/>
    <property type="match status" value="1"/>
</dbReference>
<evidence type="ECO:0000256" key="1">
    <source>
        <dbReference type="PROSITE-ProRule" id="PRU00047"/>
    </source>
</evidence>
<keyword evidence="1" id="KW-0863">Zinc-finger</keyword>
<dbReference type="Gene3D" id="3.10.10.10">
    <property type="entry name" value="HIV Type 1 Reverse Transcriptase, subunit A, domain 1"/>
    <property type="match status" value="1"/>
</dbReference>
<dbReference type="GO" id="GO:0008270">
    <property type="term" value="F:zinc ion binding"/>
    <property type="evidence" value="ECO:0007669"/>
    <property type="project" value="UniProtKB-KW"/>
</dbReference>
<feature type="compositionally biased region" description="Polar residues" evidence="2">
    <location>
        <begin position="314"/>
        <end position="323"/>
    </location>
</feature>
<dbReference type="InterPro" id="IPR000477">
    <property type="entry name" value="RT_dom"/>
</dbReference>
<feature type="compositionally biased region" description="Acidic residues" evidence="2">
    <location>
        <begin position="156"/>
        <end position="183"/>
    </location>
</feature>
<comment type="caution">
    <text evidence="4">The sequence shown here is derived from an EMBL/GenBank/DDBJ whole genome shotgun (WGS) entry which is preliminary data.</text>
</comment>
<gene>
    <name evidence="4" type="ORF">Tci_298831</name>
</gene>
<feature type="domain" description="CCHC-type" evidence="3">
    <location>
        <begin position="424"/>
        <end position="439"/>
    </location>
</feature>
<dbReference type="InterPro" id="IPR001878">
    <property type="entry name" value="Znf_CCHC"/>
</dbReference>
<dbReference type="Pfam" id="PF00078">
    <property type="entry name" value="RVT_1"/>
    <property type="match status" value="1"/>
</dbReference>
<dbReference type="FunFam" id="3.30.70.270:FF:000063">
    <property type="entry name" value="Zinc knuckle domaincontaining protein"/>
    <property type="match status" value="1"/>
</dbReference>
<dbReference type="GO" id="GO:0003676">
    <property type="term" value="F:nucleic acid binding"/>
    <property type="evidence" value="ECO:0007669"/>
    <property type="project" value="InterPro"/>
</dbReference>
<keyword evidence="4" id="KW-0548">Nucleotidyltransferase</keyword>